<proteinExistence type="predicted"/>
<comment type="subcellular location">
    <subcellularLocation>
        <location evidence="1">Endomembrane system</location>
    </subcellularLocation>
</comment>
<evidence type="ECO:0000313" key="6">
    <source>
        <dbReference type="EMBL" id="CAG5867791.1"/>
    </source>
</evidence>
<keyword evidence="5" id="KW-0325">Glycoprotein</keyword>
<comment type="caution">
    <text evidence="6">The sequence shown here is derived from an EMBL/GenBank/DDBJ whole genome shotgun (WGS) entry which is preliminary data.</text>
</comment>
<dbReference type="PANTHER" id="PTHR11903">
    <property type="entry name" value="PROSTAGLANDIN G/H SYNTHASE"/>
    <property type="match status" value="1"/>
</dbReference>
<evidence type="ECO:0000256" key="3">
    <source>
        <dbReference type="ARBA" id="ARBA00023136"/>
    </source>
</evidence>
<dbReference type="EMBL" id="CAJRST010003335">
    <property type="protein sequence ID" value="CAG5867791.1"/>
    <property type="molecule type" value="Genomic_DNA"/>
</dbReference>
<dbReference type="GO" id="GO:0016702">
    <property type="term" value="F:oxidoreductase activity, acting on single donors with incorporation of molecular oxygen, incorporation of two atoms of oxygen"/>
    <property type="evidence" value="ECO:0007669"/>
    <property type="project" value="TreeGrafter"/>
</dbReference>
<evidence type="ECO:0000256" key="5">
    <source>
        <dbReference type="ARBA" id="ARBA00023180"/>
    </source>
</evidence>
<dbReference type="GO" id="GO:0043005">
    <property type="term" value="C:neuron projection"/>
    <property type="evidence" value="ECO:0007669"/>
    <property type="project" value="TreeGrafter"/>
</dbReference>
<keyword evidence="7" id="KW-1185">Reference proteome</keyword>
<dbReference type="PANTHER" id="PTHR11903:SF6">
    <property type="entry name" value="PROSTAGLANDIN G_H SYNTHASE 1"/>
    <property type="match status" value="1"/>
</dbReference>
<dbReference type="OrthoDB" id="823504at2759"/>
<keyword evidence="4" id="KW-1015">Disulfide bond</keyword>
<dbReference type="Proteomes" id="UP000677803">
    <property type="component" value="Unassembled WGS sequence"/>
</dbReference>
<dbReference type="InterPro" id="IPR037120">
    <property type="entry name" value="Haem_peroxidase_sf_animal"/>
</dbReference>
<gene>
    <name evidence="6" type="ORF">MMEN_LOCUS4569</name>
</gene>
<keyword evidence="3" id="KW-0472">Membrane</keyword>
<dbReference type="GO" id="GO:0004666">
    <property type="term" value="F:prostaglandin-endoperoxide synthase activity"/>
    <property type="evidence" value="ECO:0007669"/>
    <property type="project" value="TreeGrafter"/>
</dbReference>
<dbReference type="GO" id="GO:0006979">
    <property type="term" value="P:response to oxidative stress"/>
    <property type="evidence" value="ECO:0007669"/>
    <property type="project" value="InterPro"/>
</dbReference>
<keyword evidence="2" id="KW-0732">Signal</keyword>
<dbReference type="InterPro" id="IPR050783">
    <property type="entry name" value="Oxylipin_biosynth_metab"/>
</dbReference>
<dbReference type="GO" id="GO:0012505">
    <property type="term" value="C:endomembrane system"/>
    <property type="evidence" value="ECO:0007669"/>
    <property type="project" value="UniProtKB-SubCell"/>
</dbReference>
<dbReference type="GO" id="GO:0005737">
    <property type="term" value="C:cytoplasm"/>
    <property type="evidence" value="ECO:0007669"/>
    <property type="project" value="TreeGrafter"/>
</dbReference>
<dbReference type="Gene3D" id="1.10.640.10">
    <property type="entry name" value="Haem peroxidase domain superfamily, animal type"/>
    <property type="match status" value="2"/>
</dbReference>
<protein>
    <submittedName>
        <fullName evidence="6">(Atlantic silverside) hypothetical protein</fullName>
    </submittedName>
</protein>
<reference evidence="6" key="1">
    <citation type="submission" date="2021-05" db="EMBL/GenBank/DDBJ databases">
        <authorList>
            <person name="Tigano A."/>
        </authorList>
    </citation>
    <scope>NUCLEOTIDE SEQUENCE</scope>
</reference>
<evidence type="ECO:0000256" key="2">
    <source>
        <dbReference type="ARBA" id="ARBA00022729"/>
    </source>
</evidence>
<evidence type="ECO:0000256" key="4">
    <source>
        <dbReference type="ARBA" id="ARBA00023157"/>
    </source>
</evidence>
<evidence type="ECO:0000313" key="7">
    <source>
        <dbReference type="Proteomes" id="UP000677803"/>
    </source>
</evidence>
<evidence type="ECO:0000256" key="1">
    <source>
        <dbReference type="ARBA" id="ARBA00004308"/>
    </source>
</evidence>
<dbReference type="AlphaFoldDB" id="A0A8S4AU47"/>
<organism evidence="6 7">
    <name type="scientific">Menidia menidia</name>
    <name type="common">Atlantic silverside</name>
    <dbReference type="NCBI Taxonomy" id="238744"/>
    <lineage>
        <taxon>Eukaryota</taxon>
        <taxon>Metazoa</taxon>
        <taxon>Chordata</taxon>
        <taxon>Craniata</taxon>
        <taxon>Vertebrata</taxon>
        <taxon>Euteleostomi</taxon>
        <taxon>Actinopterygii</taxon>
        <taxon>Neopterygii</taxon>
        <taxon>Teleostei</taxon>
        <taxon>Neoteleostei</taxon>
        <taxon>Acanthomorphata</taxon>
        <taxon>Ovalentaria</taxon>
        <taxon>Atherinomorphae</taxon>
        <taxon>Atheriniformes</taxon>
        <taxon>Atherinopsidae</taxon>
        <taxon>Menidiinae</taxon>
        <taxon>Menidia</taxon>
    </lineage>
</organism>
<sequence length="156" mass="17975">MPDAALLVEKLLRRRTFRPDPQGSNLMFAFFAQHFTHQFFKTYNRMGLGFTKALGHGHLSGYLLRLKFDPTLLFDSPFQYGNRIALEFSQLYHWHPLMPDSFHIAGDELPYSQFLFNSTVLTHYGVEKLVDAFSRQRAGQVTEATPPTFRSSNQVA</sequence>
<dbReference type="SUPFAM" id="SSF48113">
    <property type="entry name" value="Heme-dependent peroxidases"/>
    <property type="match status" value="2"/>
</dbReference>
<accession>A0A8S4AU47</accession>
<name>A0A8S4AU47_9TELE</name>
<dbReference type="GO" id="GO:0020037">
    <property type="term" value="F:heme binding"/>
    <property type="evidence" value="ECO:0007669"/>
    <property type="project" value="InterPro"/>
</dbReference>
<dbReference type="GO" id="GO:0004601">
    <property type="term" value="F:peroxidase activity"/>
    <property type="evidence" value="ECO:0007669"/>
    <property type="project" value="InterPro"/>
</dbReference>
<dbReference type="GO" id="GO:0019371">
    <property type="term" value="P:cyclooxygenase pathway"/>
    <property type="evidence" value="ECO:0007669"/>
    <property type="project" value="TreeGrafter"/>
</dbReference>
<dbReference type="InterPro" id="IPR010255">
    <property type="entry name" value="Haem_peroxidase_sf"/>
</dbReference>